<dbReference type="Proteomes" id="UP000595636">
    <property type="component" value="Chromosome"/>
</dbReference>
<dbReference type="EMBL" id="CP066831">
    <property type="protein sequence ID" value="QQM42938.1"/>
    <property type="molecule type" value="Genomic_DNA"/>
</dbReference>
<accession>A0A7T7I8E2</accession>
<dbReference type="RefSeq" id="WP_200397800.1">
    <property type="nucleotide sequence ID" value="NZ_CP066831.1"/>
</dbReference>
<sequence>MKSRSKVARYATSMALMLSGIAGYSLVTAPAASAATYGCNGSQIDSWNNTYNGTTYATTYLFWDGTYNCVAAVKRGSYYGVKSRIRVDAWTNKDGYVPPGDDGQYLYYANFKFKGVDRCIAVETDVWNLNGNNIIQDHVPPSGYFHCG</sequence>
<evidence type="ECO:0000313" key="2">
    <source>
        <dbReference type="EMBL" id="QQM42938.1"/>
    </source>
</evidence>
<protein>
    <recommendedName>
        <fullName evidence="4">Secreted protein</fullName>
    </recommendedName>
</protein>
<evidence type="ECO:0000313" key="3">
    <source>
        <dbReference type="Proteomes" id="UP000595636"/>
    </source>
</evidence>
<gene>
    <name evidence="2" type="ORF">JEQ17_28295</name>
</gene>
<organism evidence="2 3">
    <name type="scientific">Streptomyces liliifuscus</name>
    <dbReference type="NCBI Taxonomy" id="2797636"/>
    <lineage>
        <taxon>Bacteria</taxon>
        <taxon>Bacillati</taxon>
        <taxon>Actinomycetota</taxon>
        <taxon>Actinomycetes</taxon>
        <taxon>Kitasatosporales</taxon>
        <taxon>Streptomycetaceae</taxon>
        <taxon>Streptomyces</taxon>
    </lineage>
</organism>
<evidence type="ECO:0008006" key="4">
    <source>
        <dbReference type="Google" id="ProtNLM"/>
    </source>
</evidence>
<reference evidence="2 3" key="1">
    <citation type="submission" date="2020-12" db="EMBL/GenBank/DDBJ databases">
        <title>A novel species.</title>
        <authorList>
            <person name="Li K."/>
        </authorList>
    </citation>
    <scope>NUCLEOTIDE SEQUENCE [LARGE SCALE GENOMIC DNA]</scope>
    <source>
        <strain evidence="2 3">ZYC-3</strain>
    </source>
</reference>
<proteinExistence type="predicted"/>
<evidence type="ECO:0000256" key="1">
    <source>
        <dbReference type="SAM" id="SignalP"/>
    </source>
</evidence>
<dbReference type="KEGG" id="slf:JEQ17_28295"/>
<keyword evidence="1" id="KW-0732">Signal</keyword>
<feature type="chain" id="PRO_5032670862" description="Secreted protein" evidence="1">
    <location>
        <begin position="35"/>
        <end position="148"/>
    </location>
</feature>
<feature type="signal peptide" evidence="1">
    <location>
        <begin position="1"/>
        <end position="34"/>
    </location>
</feature>
<name>A0A7T7I8E2_9ACTN</name>
<dbReference type="AlphaFoldDB" id="A0A7T7I8E2"/>
<keyword evidence="3" id="KW-1185">Reference proteome</keyword>